<accession>A0A9W7XBE0</accession>
<dbReference type="Proteomes" id="UP001164776">
    <property type="component" value="Unassembled WGS sequence"/>
</dbReference>
<gene>
    <name evidence="1" type="ORF">BS78_K277300</name>
</gene>
<proteinExistence type="predicted"/>
<evidence type="ECO:0000313" key="2">
    <source>
        <dbReference type="Proteomes" id="UP001164776"/>
    </source>
</evidence>
<organism evidence="1 2">
    <name type="scientific">Paspalum vaginatum</name>
    <name type="common">seashore paspalum</name>
    <dbReference type="NCBI Taxonomy" id="158149"/>
    <lineage>
        <taxon>Eukaryota</taxon>
        <taxon>Viridiplantae</taxon>
        <taxon>Streptophyta</taxon>
        <taxon>Embryophyta</taxon>
        <taxon>Tracheophyta</taxon>
        <taxon>Spermatophyta</taxon>
        <taxon>Magnoliopsida</taxon>
        <taxon>Liliopsida</taxon>
        <taxon>Poales</taxon>
        <taxon>Poaceae</taxon>
        <taxon>PACMAD clade</taxon>
        <taxon>Panicoideae</taxon>
        <taxon>Andropogonodae</taxon>
        <taxon>Paspaleae</taxon>
        <taxon>Paspalinae</taxon>
        <taxon>Paspalum</taxon>
    </lineage>
</organism>
<reference evidence="1 2" key="1">
    <citation type="submission" date="2022-10" db="EMBL/GenBank/DDBJ databases">
        <title>WGS assembly of Paspalum vaginatum 540-79.</title>
        <authorList>
            <person name="Sun G."/>
            <person name="Wase N."/>
            <person name="Shu S."/>
            <person name="Jenkins J."/>
            <person name="Zhou B."/>
            <person name="Torres-Rodriguez J."/>
            <person name="Chen C."/>
            <person name="Sandor L."/>
            <person name="Plott C."/>
            <person name="Yoshinga Y."/>
            <person name="Daum C."/>
            <person name="Qi P."/>
            <person name="Barry K."/>
            <person name="Lipzen A."/>
            <person name="Berry L."/>
            <person name="Pedersen C."/>
            <person name="Gottilla T."/>
            <person name="Foltz A."/>
            <person name="Yu H."/>
            <person name="O'Malley R."/>
            <person name="Zhang C."/>
            <person name="Devos K."/>
            <person name="Sigmon B."/>
            <person name="Yu B."/>
            <person name="Obata T."/>
            <person name="Schmutz J."/>
            <person name="Schnable J."/>
        </authorList>
    </citation>
    <scope>NUCLEOTIDE SEQUENCE [LARGE SCALE GENOMIC DNA]</scope>
    <source>
        <strain evidence="2">cv. 540-79</strain>
    </source>
</reference>
<dbReference type="AlphaFoldDB" id="A0A9W7XBE0"/>
<dbReference type="EMBL" id="MU629784">
    <property type="protein sequence ID" value="KAJ1255224.1"/>
    <property type="molecule type" value="Genomic_DNA"/>
</dbReference>
<name>A0A9W7XBE0_9POAL</name>
<protein>
    <submittedName>
        <fullName evidence="1">Uncharacterized protein</fullName>
    </submittedName>
</protein>
<sequence>MEIIRFYPKPTVIPSHVSNMLPQDILYDPRVRVNIIPKHVVHTYFPTQPQSKSDIRLKWNKNESLENHGVIRVIPVTLRDKRIFVDFHVFDIPEGPLPFILIGLPIASLINSTTSPGQLQLQFGQEVLEIDLSRAPNTKIESKTEVDPLEEVMGISLEEEEDQHSLEEDASDFSVVEEPLEFEELGESLWPDPLKIELKQLPPGLKYAFLNRNLDTPVIISDKLTENKSRDYF</sequence>
<keyword evidence="2" id="KW-1185">Reference proteome</keyword>
<comment type="caution">
    <text evidence="1">The sequence shown here is derived from an EMBL/GenBank/DDBJ whole genome shotgun (WGS) entry which is preliminary data.</text>
</comment>
<evidence type="ECO:0000313" key="1">
    <source>
        <dbReference type="EMBL" id="KAJ1255224.1"/>
    </source>
</evidence>